<keyword evidence="3" id="KW-0808">Transferase</keyword>
<evidence type="ECO:0000313" key="3">
    <source>
        <dbReference type="EMBL" id="EWH14778.1"/>
    </source>
</evidence>
<protein>
    <submittedName>
        <fullName evidence="3">Signal transduction histidine kinase LytS</fullName>
    </submittedName>
</protein>
<feature type="transmembrane region" description="Helical" evidence="1">
    <location>
        <begin position="38"/>
        <end position="59"/>
    </location>
</feature>
<dbReference type="PANTHER" id="PTHR34220:SF7">
    <property type="entry name" value="SENSOR HISTIDINE KINASE YPDA"/>
    <property type="match status" value="1"/>
</dbReference>
<dbReference type="InterPro" id="IPR036890">
    <property type="entry name" value="HATPase_C_sf"/>
</dbReference>
<feature type="transmembrane region" description="Helical" evidence="1">
    <location>
        <begin position="121"/>
        <end position="139"/>
    </location>
</feature>
<evidence type="ECO:0000256" key="1">
    <source>
        <dbReference type="SAM" id="Phobius"/>
    </source>
</evidence>
<keyword evidence="1" id="KW-0812">Transmembrane</keyword>
<keyword evidence="1" id="KW-0472">Membrane</keyword>
<dbReference type="GO" id="GO:0016301">
    <property type="term" value="F:kinase activity"/>
    <property type="evidence" value="ECO:0007669"/>
    <property type="project" value="UniProtKB-KW"/>
</dbReference>
<organism evidence="3 4">
    <name type="scientific">Cellulophaga geojensis KL-A</name>
    <dbReference type="NCBI Taxonomy" id="1328323"/>
    <lineage>
        <taxon>Bacteria</taxon>
        <taxon>Pseudomonadati</taxon>
        <taxon>Bacteroidota</taxon>
        <taxon>Flavobacteriia</taxon>
        <taxon>Flavobacteriales</taxon>
        <taxon>Flavobacteriaceae</taxon>
        <taxon>Cellulophaga</taxon>
    </lineage>
</organism>
<dbReference type="InterPro" id="IPR010559">
    <property type="entry name" value="Sig_transdc_His_kin_internal"/>
</dbReference>
<keyword evidence="4" id="KW-1185">Reference proteome</keyword>
<proteinExistence type="predicted"/>
<dbReference type="Gene3D" id="3.30.565.10">
    <property type="entry name" value="Histidine kinase-like ATPase, C-terminal domain"/>
    <property type="match status" value="1"/>
</dbReference>
<dbReference type="Proteomes" id="UP000019275">
    <property type="component" value="Unassembled WGS sequence"/>
</dbReference>
<evidence type="ECO:0000313" key="4">
    <source>
        <dbReference type="Proteomes" id="UP000019275"/>
    </source>
</evidence>
<dbReference type="PANTHER" id="PTHR34220">
    <property type="entry name" value="SENSOR HISTIDINE KINASE YPDA"/>
    <property type="match status" value="1"/>
</dbReference>
<reference evidence="3 4" key="1">
    <citation type="journal article" date="2014" name="Genome Announc.">
        <title>Draft Genome Sequence of the Carrageenan-Degrading Bacterium Cellulophaga sp. Strain KL-A, Isolated from Decaying Marine Algae.</title>
        <authorList>
            <person name="Shan D."/>
            <person name="Ying J."/>
            <person name="Li X."/>
            <person name="Gao Z."/>
            <person name="Wei G."/>
            <person name="Shao Z."/>
        </authorList>
    </citation>
    <scope>NUCLEOTIDE SEQUENCE [LARGE SCALE GENOMIC DNA]</scope>
    <source>
        <strain evidence="3 4">KL-A</strain>
    </source>
</reference>
<dbReference type="Pfam" id="PF06580">
    <property type="entry name" value="His_kinase"/>
    <property type="match status" value="1"/>
</dbReference>
<sequence>MNTTIRFISQSILWFALWFVLWSQQAWATNFIEQNLFSFLGQIVLIALLIFYTAPKFLFPKKHLQFVIISVIALGIFIALMSVLLPPERPLPLPRIPQAAELPNINRENIPRPPSRQFTQILLLFIAYILATVIEFIVYTKKKEEEIIISKNENLETELKLLKSQINPHFLFNALNNIYALSAIDTAKTQESISYLSTMLRYVLYECERPFVLLSKEIEYIENYIKLFTLKSSKKYPINTTFNVKDSSIQIAPMLLIPFVENAIKHSNIEQFNATFITIKLTADNGNINFKVENSIATKDILKDNVGGIGLDNVKKRLEILYPNKHTLAISKTDGIFKVELNLQQNV</sequence>
<feature type="domain" description="Signal transduction histidine kinase internal region" evidence="2">
    <location>
        <begin position="157"/>
        <end position="233"/>
    </location>
</feature>
<comment type="caution">
    <text evidence="3">The sequence shown here is derived from an EMBL/GenBank/DDBJ whole genome shotgun (WGS) entry which is preliminary data.</text>
</comment>
<keyword evidence="3" id="KW-0418">Kinase</keyword>
<evidence type="ECO:0000259" key="2">
    <source>
        <dbReference type="Pfam" id="PF06580"/>
    </source>
</evidence>
<keyword evidence="1" id="KW-1133">Transmembrane helix</keyword>
<feature type="transmembrane region" description="Helical" evidence="1">
    <location>
        <begin position="66"/>
        <end position="85"/>
    </location>
</feature>
<dbReference type="EMBL" id="ARZX01000002">
    <property type="protein sequence ID" value="EWH14778.1"/>
    <property type="molecule type" value="Genomic_DNA"/>
</dbReference>
<accession>A0ABP3BAJ4</accession>
<dbReference type="RefSeq" id="WP_034643700.1">
    <property type="nucleotide sequence ID" value="NZ_ARZX01000002.1"/>
</dbReference>
<dbReference type="InterPro" id="IPR050640">
    <property type="entry name" value="Bact_2-comp_sensor_kinase"/>
</dbReference>
<gene>
    <name evidence="3" type="ORF">KLA_03082</name>
</gene>
<name>A0ABP3BAJ4_9FLAO</name>